<sequence>MGLSFTSSSLFVAKECVWDTWGKERYQTFEKFYADRVNFRTTWKNLIRAYNTPNLTRTATTMLNRGYDMYVGMRDRDEFESNKNSGHLTLLFG</sequence>
<proteinExistence type="predicted"/>
<organism evidence="1 2">
    <name type="scientific">Sulfitobacter phage phiCB2047-B</name>
    <dbReference type="NCBI Taxonomy" id="754046"/>
    <lineage>
        <taxon>Viruses</taxon>
        <taxon>Duplodnaviria</taxon>
        <taxon>Heunggongvirae</taxon>
        <taxon>Uroviricota</taxon>
        <taxon>Caudoviricetes</taxon>
        <taxon>Schitoviridae</taxon>
        <taxon>Rhodovirinae</taxon>
        <taxon>Raunefjordenvirus</taxon>
        <taxon>Raunefjordenvirus CB2047B</taxon>
    </lineage>
</organism>
<protein>
    <submittedName>
        <fullName evidence="1">Uncharacterized protein</fullName>
    </submittedName>
</protein>
<keyword evidence="2" id="KW-1185">Reference proteome</keyword>
<evidence type="ECO:0000313" key="1">
    <source>
        <dbReference type="EMBL" id="AGH07417.1"/>
    </source>
</evidence>
<evidence type="ECO:0000313" key="2">
    <source>
        <dbReference type="Proteomes" id="UP000207593"/>
    </source>
</evidence>
<dbReference type="EMBL" id="HQ317387">
    <property type="protein sequence ID" value="AGH07417.1"/>
    <property type="molecule type" value="Genomic_DNA"/>
</dbReference>
<dbReference type="KEGG" id="vg:15012432"/>
<dbReference type="RefSeq" id="YP_007675833.1">
    <property type="nucleotide sequence ID" value="NC_020862.2"/>
</dbReference>
<accession>M4PMT7</accession>
<dbReference type="Proteomes" id="UP000207593">
    <property type="component" value="Segment"/>
</dbReference>
<gene>
    <name evidence="1" type="ORF">SUFG_00050</name>
</gene>
<name>M4PMT7_9CAUD</name>
<dbReference type="GeneID" id="15012432"/>
<reference evidence="1 2" key="1">
    <citation type="journal article" date="2014" name="Genome Announc.">
        <title>Genome Sequence of the Sulfitobacter sp. Strain 2047-Infecting Lytic Phage {Phi}CB2047-B.</title>
        <authorList>
            <person name="Ankrah N.Y."/>
            <person name="Budinoff C.R."/>
            <person name="Wilson W.H."/>
            <person name="Wilhelm S.W."/>
            <person name="Buchan A."/>
        </authorList>
    </citation>
    <scope>NUCLEOTIDE SEQUENCE [LARGE SCALE GENOMIC DNA]</scope>
    <source>
        <strain evidence="2">phiCB2047-B</strain>
    </source>
</reference>